<dbReference type="GO" id="GO:0005794">
    <property type="term" value="C:Golgi apparatus"/>
    <property type="evidence" value="ECO:0007669"/>
    <property type="project" value="TreeGrafter"/>
</dbReference>
<keyword evidence="1" id="KW-0472">Membrane</keyword>
<evidence type="ECO:0000256" key="1">
    <source>
        <dbReference type="SAM" id="Phobius"/>
    </source>
</evidence>
<comment type="caution">
    <text evidence="2">The sequence shown here is derived from an EMBL/GenBank/DDBJ whole genome shotgun (WGS) entry which is preliminary data.</text>
</comment>
<keyword evidence="1" id="KW-1133">Transmembrane helix</keyword>
<dbReference type="Proteomes" id="UP000245383">
    <property type="component" value="Unassembled WGS sequence"/>
</dbReference>
<name>A0A2T9YP73_9FUNG</name>
<feature type="transmembrane region" description="Helical" evidence="1">
    <location>
        <begin position="69"/>
        <end position="88"/>
    </location>
</feature>
<keyword evidence="1" id="KW-0812">Transmembrane</keyword>
<dbReference type="InterPro" id="IPR040410">
    <property type="entry name" value="UPF0658_Golgi"/>
</dbReference>
<dbReference type="PANTHER" id="PTHR34391">
    <property type="entry name" value="UPF0658 GOLGI APPARATUS MEMBRANE PROTEIN C1952.10C-RELATED"/>
    <property type="match status" value="1"/>
</dbReference>
<organism evidence="2 3">
    <name type="scientific">Smittium simulii</name>
    <dbReference type="NCBI Taxonomy" id="133385"/>
    <lineage>
        <taxon>Eukaryota</taxon>
        <taxon>Fungi</taxon>
        <taxon>Fungi incertae sedis</taxon>
        <taxon>Zoopagomycota</taxon>
        <taxon>Kickxellomycotina</taxon>
        <taxon>Harpellomycetes</taxon>
        <taxon>Harpellales</taxon>
        <taxon>Legeriomycetaceae</taxon>
        <taxon>Smittium</taxon>
    </lineage>
</organism>
<evidence type="ECO:0000313" key="3">
    <source>
        <dbReference type="Proteomes" id="UP000245383"/>
    </source>
</evidence>
<keyword evidence="3" id="KW-1185">Reference proteome</keyword>
<protein>
    <submittedName>
        <fullName evidence="2">Uncharacterized protein</fullName>
    </submittedName>
</protein>
<dbReference type="PANTHER" id="PTHR34391:SF1">
    <property type="entry name" value="UPF0658 GOLGI APPARATUS MEMBRANE PROTEIN C1952.10C-RELATED"/>
    <property type="match status" value="1"/>
</dbReference>
<gene>
    <name evidence="2" type="ORF">BB561_002785</name>
</gene>
<dbReference type="AlphaFoldDB" id="A0A2T9YP73"/>
<reference evidence="2 3" key="1">
    <citation type="journal article" date="2018" name="MBio">
        <title>Comparative Genomics Reveals the Core Gene Toolbox for the Fungus-Insect Symbiosis.</title>
        <authorList>
            <person name="Wang Y."/>
            <person name="Stata M."/>
            <person name="Wang W."/>
            <person name="Stajich J.E."/>
            <person name="White M.M."/>
            <person name="Moncalvo J.M."/>
        </authorList>
    </citation>
    <scope>NUCLEOTIDE SEQUENCE [LARGE SCALE GENOMIC DNA]</scope>
    <source>
        <strain evidence="2 3">SWE-8-4</strain>
    </source>
</reference>
<feature type="transmembrane region" description="Helical" evidence="1">
    <location>
        <begin position="95"/>
        <end position="112"/>
    </location>
</feature>
<dbReference type="OrthoDB" id="2448307at2759"/>
<dbReference type="EMBL" id="MBFR01000101">
    <property type="protein sequence ID" value="PVU94091.1"/>
    <property type="molecule type" value="Genomic_DNA"/>
</dbReference>
<feature type="transmembrane region" description="Helical" evidence="1">
    <location>
        <begin position="132"/>
        <end position="155"/>
    </location>
</feature>
<proteinExistence type="predicted"/>
<evidence type="ECO:0000313" key="2">
    <source>
        <dbReference type="EMBL" id="PVU94091.1"/>
    </source>
</evidence>
<feature type="transmembrane region" description="Helical" evidence="1">
    <location>
        <begin position="34"/>
        <end position="57"/>
    </location>
</feature>
<sequence length="199" mass="23348">MWAYIAYKLYLLFGWEMYKRIGANLHIREIYKEYLILIQLLKFDYFVITAFAFQYIFLILKSNDAELPITIAFVPISLTILFTSYYALKRENIPLMWTFIVGLIVFIGYYVFKVVRMYDPLQKAKYDKLKPILTYFAAVSLTLLLSTVFQAITCLTNFNQGLVKQIILIEGKTPESLLSGPRFYINSAGQRRMALEEYN</sequence>
<accession>A0A2T9YP73</accession>